<dbReference type="AlphaFoldDB" id="A0A0N8GQ51"/>
<dbReference type="STRING" id="869279.SE15_11680"/>
<dbReference type="PANTHER" id="PTHR38134:SF2">
    <property type="entry name" value="GALACTOKINASE"/>
    <property type="match status" value="1"/>
</dbReference>
<comment type="caution">
    <text evidence="1">The sequence shown here is derived from an EMBL/GenBank/DDBJ whole genome shotgun (WGS) entry which is preliminary data.</text>
</comment>
<organism evidence="1 2">
    <name type="scientific">Thermanaerothrix daxensis</name>
    <dbReference type="NCBI Taxonomy" id="869279"/>
    <lineage>
        <taxon>Bacteria</taxon>
        <taxon>Bacillati</taxon>
        <taxon>Chloroflexota</taxon>
        <taxon>Anaerolineae</taxon>
        <taxon>Anaerolineales</taxon>
        <taxon>Anaerolineaceae</taxon>
        <taxon>Thermanaerothrix</taxon>
    </lineage>
</organism>
<dbReference type="SUPFAM" id="SSF53756">
    <property type="entry name" value="UDP-Glycosyltransferase/glycogen phosphorylase"/>
    <property type="match status" value="1"/>
</dbReference>
<protein>
    <recommendedName>
        <fullName evidence="3">Glycosyl transferase family 28 C-terminal domain-containing protein</fullName>
    </recommendedName>
</protein>
<keyword evidence="2" id="KW-1185">Reference proteome</keyword>
<dbReference type="Proteomes" id="UP000050544">
    <property type="component" value="Unassembled WGS sequence"/>
</dbReference>
<reference evidence="1 2" key="1">
    <citation type="submission" date="2015-07" db="EMBL/GenBank/DDBJ databases">
        <title>Whole genome sequence of Thermanaerothrix daxensis DSM 23592.</title>
        <authorList>
            <person name="Hemp J."/>
            <person name="Ward L.M."/>
            <person name="Pace L.A."/>
            <person name="Fischer W.W."/>
        </authorList>
    </citation>
    <scope>NUCLEOTIDE SEQUENCE [LARGE SCALE GENOMIC DNA]</scope>
    <source>
        <strain evidence="1 2">GNS-1</strain>
    </source>
</reference>
<evidence type="ECO:0000313" key="2">
    <source>
        <dbReference type="Proteomes" id="UP000050544"/>
    </source>
</evidence>
<dbReference type="OrthoDB" id="9776616at2"/>
<gene>
    <name evidence="1" type="ORF">SE15_11680</name>
</gene>
<evidence type="ECO:0000313" key="1">
    <source>
        <dbReference type="EMBL" id="KPL82722.1"/>
    </source>
</evidence>
<accession>A0A0N8GQ51</accession>
<evidence type="ECO:0008006" key="3">
    <source>
        <dbReference type="Google" id="ProtNLM"/>
    </source>
</evidence>
<dbReference type="PATRIC" id="fig|869279.4.peg.1957"/>
<dbReference type="RefSeq" id="WP_054522268.1">
    <property type="nucleotide sequence ID" value="NZ_LGKO01000005.1"/>
</dbReference>
<dbReference type="PANTHER" id="PTHR38134">
    <property type="entry name" value="SLR1395 PROTEIN"/>
    <property type="match status" value="1"/>
</dbReference>
<proteinExistence type="predicted"/>
<sequence length="363" mass="40639">MVSLKLAFFISSHGFGHAARAAAVMENLKQLHPGIAFEIFTQVPAWFFEDTLGDGFAYHDYLADVGIVQRTPWDEDLPATFMAHAQRLPFPAEEINMLGEQIRHLGCQAVVCDIAPLGIAVAEQAGLPSFLIENFTWDWIFEGYLSEEPRLISIITYYRDWFARASYHIQTEPNCERCSCDLRVGPVSRAPKHSRSETRARLKIPETTPAVLITMGGIEHRYAAFAALKQHPEVTFIIPGSTSQPARDGNLILLPHRSGFYHPDLLYASDAVIGKVGYSTIAEAYHAGIPFGYATRERFRESAPLAEFIRHHMPSLHIPTPEFMNGAWTRHLDELLALPRRPPVESAPNGAAQIANFILEHLE</sequence>
<name>A0A0N8GQ51_9CHLR</name>
<dbReference type="InterPro" id="IPR053205">
    <property type="entry name" value="GHMP_kinase_L-arabinokinase"/>
</dbReference>
<dbReference type="EMBL" id="LGKO01000005">
    <property type="protein sequence ID" value="KPL82722.1"/>
    <property type="molecule type" value="Genomic_DNA"/>
</dbReference>